<sequence length="203" mass="21951">MRNGVTSVSDAETKWVPEHFIGGHPALDLANAVFDRRVPEPDNELLKSARDIGNWFKASGLASAREAAAVSGIAGEPFVQQVHAAREASAAIFGSIAANRAPAAEALSVLFTSAAHGLAGNPIKLDGTRPRLALALWRDPDAVAAVLAMLSIEGFYTLPRERLRSCPRCGWLFLDTSRGGKRRWCSMQICGNREKVSRHREHA</sequence>
<feature type="domain" description="Zinc finger CGNR" evidence="1">
    <location>
        <begin position="162"/>
        <end position="201"/>
    </location>
</feature>
<name>A0A132PDB3_9MYCO</name>
<gene>
    <name evidence="2" type="ORF">AFM11_30660</name>
</gene>
<dbReference type="AlphaFoldDB" id="A0A132PDB3"/>
<reference evidence="2 3" key="1">
    <citation type="submission" date="2015-07" db="EMBL/GenBank/DDBJ databases">
        <title>A draft genome sequence of Mycobacterium wolinskyi.</title>
        <authorList>
            <person name="de Man T.J."/>
            <person name="Perry K.A."/>
            <person name="Coulliette A.D."/>
            <person name="Jensen B."/>
            <person name="Toney N.C."/>
            <person name="Limbago B.M."/>
            <person name="Noble-Wang J."/>
        </authorList>
    </citation>
    <scope>NUCLEOTIDE SEQUENCE [LARGE SCALE GENOMIC DNA]</scope>
    <source>
        <strain evidence="2 3">CDC_01</strain>
    </source>
</reference>
<dbReference type="InterPro" id="IPR023286">
    <property type="entry name" value="ABATE_dom_sf"/>
</dbReference>
<dbReference type="PANTHER" id="PTHR35525">
    <property type="entry name" value="BLL6575 PROTEIN"/>
    <property type="match status" value="1"/>
</dbReference>
<dbReference type="STRING" id="59750.AWC31_26380"/>
<dbReference type="InterPro" id="IPR021005">
    <property type="entry name" value="Znf_CGNR"/>
</dbReference>
<evidence type="ECO:0000313" key="3">
    <source>
        <dbReference type="Proteomes" id="UP000070612"/>
    </source>
</evidence>
<keyword evidence="3" id="KW-1185">Reference proteome</keyword>
<dbReference type="Proteomes" id="UP000070612">
    <property type="component" value="Unassembled WGS sequence"/>
</dbReference>
<dbReference type="PATRIC" id="fig|59750.3.peg.4033"/>
<evidence type="ECO:0000259" key="1">
    <source>
        <dbReference type="Pfam" id="PF11706"/>
    </source>
</evidence>
<proteinExistence type="predicted"/>
<dbReference type="EMBL" id="LGTW01000028">
    <property type="protein sequence ID" value="KWX20319.1"/>
    <property type="molecule type" value="Genomic_DNA"/>
</dbReference>
<dbReference type="Pfam" id="PF07336">
    <property type="entry name" value="ABATE"/>
    <property type="match status" value="1"/>
</dbReference>
<dbReference type="InterPro" id="IPR010852">
    <property type="entry name" value="ABATE"/>
</dbReference>
<organism evidence="2 3">
    <name type="scientific">Mycolicibacterium wolinskyi</name>
    <dbReference type="NCBI Taxonomy" id="59750"/>
    <lineage>
        <taxon>Bacteria</taxon>
        <taxon>Bacillati</taxon>
        <taxon>Actinomycetota</taxon>
        <taxon>Actinomycetes</taxon>
        <taxon>Mycobacteriales</taxon>
        <taxon>Mycobacteriaceae</taxon>
        <taxon>Mycolicibacterium</taxon>
    </lineage>
</organism>
<evidence type="ECO:0000313" key="2">
    <source>
        <dbReference type="EMBL" id="KWX20319.1"/>
    </source>
</evidence>
<dbReference type="PANTHER" id="PTHR35525:SF3">
    <property type="entry name" value="BLL6575 PROTEIN"/>
    <property type="match status" value="1"/>
</dbReference>
<protein>
    <recommendedName>
        <fullName evidence="1">Zinc finger CGNR domain-containing protein</fullName>
    </recommendedName>
</protein>
<dbReference type="SUPFAM" id="SSF160904">
    <property type="entry name" value="Jann2411-like"/>
    <property type="match status" value="1"/>
</dbReference>
<accession>A0A132PDB3</accession>
<dbReference type="Pfam" id="PF11706">
    <property type="entry name" value="zf-CGNR"/>
    <property type="match status" value="1"/>
</dbReference>
<comment type="caution">
    <text evidence="2">The sequence shown here is derived from an EMBL/GenBank/DDBJ whole genome shotgun (WGS) entry which is preliminary data.</text>
</comment>
<dbReference type="Gene3D" id="1.10.3300.10">
    <property type="entry name" value="Jann2411-like domain"/>
    <property type="match status" value="1"/>
</dbReference>